<dbReference type="GO" id="GO:0046872">
    <property type="term" value="F:metal ion binding"/>
    <property type="evidence" value="ECO:0007669"/>
    <property type="project" value="UniProtKB-KW"/>
</dbReference>
<keyword evidence="4" id="KW-0378">Hydrolase</keyword>
<evidence type="ECO:0000259" key="8">
    <source>
        <dbReference type="Pfam" id="PF08439"/>
    </source>
</evidence>
<dbReference type="Pfam" id="PF08439">
    <property type="entry name" value="Peptidase_M3_N"/>
    <property type="match status" value="1"/>
</dbReference>
<dbReference type="Pfam" id="PF01432">
    <property type="entry name" value="Peptidase_M3"/>
    <property type="match status" value="1"/>
</dbReference>
<protein>
    <recommendedName>
        <fullName evidence="10">Peptidase M3A/M3B catalytic domain-containing protein</fullName>
    </recommendedName>
</protein>
<dbReference type="PANTHER" id="PTHR11804:SF5">
    <property type="entry name" value="OLIGOENDOPEPTIDASE F"/>
    <property type="match status" value="1"/>
</dbReference>
<evidence type="ECO:0000256" key="3">
    <source>
        <dbReference type="ARBA" id="ARBA00022723"/>
    </source>
</evidence>
<name>A0A0F9LH85_9ZZZZ</name>
<dbReference type="InterPro" id="IPR045090">
    <property type="entry name" value="Pept_M3A_M3B"/>
</dbReference>
<evidence type="ECO:0000256" key="1">
    <source>
        <dbReference type="ARBA" id="ARBA00001947"/>
    </source>
</evidence>
<dbReference type="Gene3D" id="1.10.1370.20">
    <property type="entry name" value="Oligoendopeptidase f, C-terminal domain"/>
    <property type="match status" value="1"/>
</dbReference>
<reference evidence="9" key="1">
    <citation type="journal article" date="2015" name="Nature">
        <title>Complex archaea that bridge the gap between prokaryotes and eukaryotes.</title>
        <authorList>
            <person name="Spang A."/>
            <person name="Saw J.H."/>
            <person name="Jorgensen S.L."/>
            <person name="Zaremba-Niedzwiedzka K."/>
            <person name="Martijn J."/>
            <person name="Lind A.E."/>
            <person name="van Eijk R."/>
            <person name="Schleper C."/>
            <person name="Guy L."/>
            <person name="Ettema T.J."/>
        </authorList>
    </citation>
    <scope>NUCLEOTIDE SEQUENCE</scope>
</reference>
<accession>A0A0F9LH85</accession>
<keyword evidence="2" id="KW-0645">Protease</keyword>
<dbReference type="PANTHER" id="PTHR11804">
    <property type="entry name" value="PROTEASE M3 THIMET OLIGOPEPTIDASE-RELATED"/>
    <property type="match status" value="1"/>
</dbReference>
<evidence type="ECO:0000256" key="4">
    <source>
        <dbReference type="ARBA" id="ARBA00022801"/>
    </source>
</evidence>
<dbReference type="GO" id="GO:0004222">
    <property type="term" value="F:metalloendopeptidase activity"/>
    <property type="evidence" value="ECO:0007669"/>
    <property type="project" value="InterPro"/>
</dbReference>
<gene>
    <name evidence="9" type="ORF">LCGC14_1214680</name>
</gene>
<dbReference type="InterPro" id="IPR013647">
    <property type="entry name" value="OligopepF_N_dom"/>
</dbReference>
<feature type="domain" description="Oligopeptidase F N-terminal" evidence="8">
    <location>
        <begin position="123"/>
        <end position="176"/>
    </location>
</feature>
<evidence type="ECO:0000313" key="9">
    <source>
        <dbReference type="EMBL" id="KKM92813.1"/>
    </source>
</evidence>
<comment type="cofactor">
    <cofactor evidence="1">
        <name>Zn(2+)</name>
        <dbReference type="ChEBI" id="CHEBI:29105"/>
    </cofactor>
</comment>
<evidence type="ECO:0000256" key="6">
    <source>
        <dbReference type="ARBA" id="ARBA00023049"/>
    </source>
</evidence>
<organism evidence="9">
    <name type="scientific">marine sediment metagenome</name>
    <dbReference type="NCBI Taxonomy" id="412755"/>
    <lineage>
        <taxon>unclassified sequences</taxon>
        <taxon>metagenomes</taxon>
        <taxon>ecological metagenomes</taxon>
    </lineage>
</organism>
<feature type="domain" description="Peptidase M3A/M3B catalytic" evidence="7">
    <location>
        <begin position="199"/>
        <end position="577"/>
    </location>
</feature>
<comment type="caution">
    <text evidence="9">The sequence shown here is derived from an EMBL/GenBank/DDBJ whole genome shotgun (WGS) entry which is preliminary data.</text>
</comment>
<evidence type="ECO:0008006" key="10">
    <source>
        <dbReference type="Google" id="ProtNLM"/>
    </source>
</evidence>
<keyword evidence="3" id="KW-0479">Metal-binding</keyword>
<keyword evidence="6" id="KW-0482">Metalloprotease</keyword>
<dbReference type="InterPro" id="IPR001567">
    <property type="entry name" value="Pept_M3A_M3B_dom"/>
</dbReference>
<evidence type="ECO:0000259" key="7">
    <source>
        <dbReference type="Pfam" id="PF01432"/>
    </source>
</evidence>
<dbReference type="AlphaFoldDB" id="A0A0F9LH85"/>
<dbReference type="SUPFAM" id="SSF55486">
    <property type="entry name" value="Metalloproteases ('zincins'), catalytic domain"/>
    <property type="match status" value="1"/>
</dbReference>
<proteinExistence type="predicted"/>
<dbReference type="EMBL" id="LAZR01006347">
    <property type="protein sequence ID" value="KKM92813.1"/>
    <property type="molecule type" value="Genomic_DNA"/>
</dbReference>
<dbReference type="GO" id="GO:0006508">
    <property type="term" value="P:proteolysis"/>
    <property type="evidence" value="ECO:0007669"/>
    <property type="project" value="UniProtKB-KW"/>
</dbReference>
<dbReference type="Gene3D" id="1.20.140.70">
    <property type="entry name" value="Oligopeptidase f, N-terminal domain"/>
    <property type="match status" value="1"/>
</dbReference>
<evidence type="ECO:0000256" key="2">
    <source>
        <dbReference type="ARBA" id="ARBA00022670"/>
    </source>
</evidence>
<evidence type="ECO:0000256" key="5">
    <source>
        <dbReference type="ARBA" id="ARBA00022833"/>
    </source>
</evidence>
<dbReference type="GO" id="GO:0006518">
    <property type="term" value="P:peptide metabolic process"/>
    <property type="evidence" value="ECO:0007669"/>
    <property type="project" value="TreeGrafter"/>
</dbReference>
<dbReference type="InterPro" id="IPR042088">
    <property type="entry name" value="OligoPept_F_C"/>
</dbReference>
<keyword evidence="5" id="KW-0862">Zinc</keyword>
<sequence length="594" mass="69206">MSEKEIAWDLTEIFSGYDDPKISKTMDALLEKAEDIVNQYKGKINIVNFTAQNLHDLLEKHEEILARMEDLEVFSDNSFFANMTLPETKALLNKFTDFESKISKKLTFLELEIGRLVTNNPQIINEETISNYINYLEKIRRKFPYKLSEAEEQLILEKDMYGAKAWEQLRNSWISSRKFKANVEGKEKTISYSDVFPLIQHPDRETRMSVYKSVCSGIMKDEEIYSSVLRNICGDWVKTTKRRDYDSPIHQSLIDNETTQEIINNLMKTVENNIGIYQKFLKIKTKLLNLPKLGDVDILAYLPSEKKYTWDEIKKITLEVYNKFDKSFGEIVLDIFERNHVDASTREGKRMGALCNPWYNGKCAFVLTSFKGLLSDIMPLTHELGHGIHFYLSSREQTYLNYFPGLTVAETASTFGELLLTDYLLETAESTNEKVTLLTNLLNWAGIATFWESAGMWFEQSLYDAIEKGEYLDGKTISKYWCAARYKIYGDSIEYFDDMKWEWGIDHHYFFTFSRFYNYPYVYAQLFVYALYQTYKKEGENFVPKFKKLLSAGGSVSPEELGKIVGLDITTPDFWNLGMKQYGVFVDELEKLTK</sequence>